<evidence type="ECO:0000313" key="3">
    <source>
        <dbReference type="Proteomes" id="UP000800093"/>
    </source>
</evidence>
<dbReference type="OrthoDB" id="7984201at2759"/>
<dbReference type="AlphaFoldDB" id="A0A9P4KDN9"/>
<dbReference type="Gene3D" id="3.20.20.190">
    <property type="entry name" value="Phosphatidylinositol (PI) phosphodiesterase"/>
    <property type="match status" value="1"/>
</dbReference>
<feature type="signal peptide" evidence="1">
    <location>
        <begin position="1"/>
        <end position="22"/>
    </location>
</feature>
<dbReference type="Pfam" id="PF26146">
    <property type="entry name" value="PI-PLC_X"/>
    <property type="match status" value="1"/>
</dbReference>
<gene>
    <name evidence="2" type="ORF">CC78DRAFT_566919</name>
</gene>
<protein>
    <recommendedName>
        <fullName evidence="4">PLC-like phosphodiesterase</fullName>
    </recommendedName>
</protein>
<evidence type="ECO:0000313" key="2">
    <source>
        <dbReference type="EMBL" id="KAF2266256.1"/>
    </source>
</evidence>
<organism evidence="2 3">
    <name type="scientific">Lojkania enalia</name>
    <dbReference type="NCBI Taxonomy" id="147567"/>
    <lineage>
        <taxon>Eukaryota</taxon>
        <taxon>Fungi</taxon>
        <taxon>Dikarya</taxon>
        <taxon>Ascomycota</taxon>
        <taxon>Pezizomycotina</taxon>
        <taxon>Dothideomycetes</taxon>
        <taxon>Pleosporomycetidae</taxon>
        <taxon>Pleosporales</taxon>
        <taxon>Pleosporales incertae sedis</taxon>
        <taxon>Lojkania</taxon>
    </lineage>
</organism>
<dbReference type="InterPro" id="IPR051057">
    <property type="entry name" value="PI-PLC_domain"/>
</dbReference>
<dbReference type="PANTHER" id="PTHR13593">
    <property type="match status" value="1"/>
</dbReference>
<dbReference type="GO" id="GO:0006629">
    <property type="term" value="P:lipid metabolic process"/>
    <property type="evidence" value="ECO:0007669"/>
    <property type="project" value="InterPro"/>
</dbReference>
<dbReference type="Proteomes" id="UP000800093">
    <property type="component" value="Unassembled WGS sequence"/>
</dbReference>
<name>A0A9P4KDN9_9PLEO</name>
<keyword evidence="1" id="KW-0732">Signal</keyword>
<evidence type="ECO:0000256" key="1">
    <source>
        <dbReference type="SAM" id="SignalP"/>
    </source>
</evidence>
<dbReference type="SUPFAM" id="SSF51695">
    <property type="entry name" value="PLC-like phosphodiesterases"/>
    <property type="match status" value="1"/>
</dbReference>
<sequence length="353" mass="39529">MSSLCSLVICVSILFFVGWTDAARVCNNSPDLCSKLYDTVTYLGAHNSPFIRDASTGYSSFGNQFFSTTKQLDAGVRFLTAQVHVDLDDRTGKRELHLCHSSCSLFDVGRLRDWLLEIREWMEANPNDIVTVLLVNSDGVDAREIEGVYSEADIARYGYVPSKIDQASPSSNQANATWPALNEMIDNKERLVSLINPLKPDVENAPYLLDQYTFTWENAYEVTDPSNFTCMPDRPEKQTIDSMLESGRLFIMNHLLYWQQAFGIHVPDIRNVNTTNGWDGPGALGQHMVDCGNRVTRAPTYVLVDFFNVGPAIETVDIFNKVTKPLGRMQVPQKLVGGGAGLRFEDMSEKFNV</sequence>
<dbReference type="PANTHER" id="PTHR13593:SF80">
    <property type="entry name" value="PLC-LIKE PHOSPHODIESTERASE"/>
    <property type="match status" value="1"/>
</dbReference>
<comment type="caution">
    <text evidence="2">The sequence shown here is derived from an EMBL/GenBank/DDBJ whole genome shotgun (WGS) entry which is preliminary data.</text>
</comment>
<reference evidence="3" key="1">
    <citation type="journal article" date="2020" name="Stud. Mycol.">
        <title>101 Dothideomycetes genomes: A test case for predicting lifestyles and emergence of pathogens.</title>
        <authorList>
            <person name="Haridas S."/>
            <person name="Albert R."/>
            <person name="Binder M."/>
            <person name="Bloem J."/>
            <person name="LaButti K."/>
            <person name="Salamov A."/>
            <person name="Andreopoulos B."/>
            <person name="Baker S."/>
            <person name="Barry K."/>
            <person name="Bills G."/>
            <person name="Bluhm B."/>
            <person name="Cannon C."/>
            <person name="Castanera R."/>
            <person name="Culley D."/>
            <person name="Daum C."/>
            <person name="Ezra D."/>
            <person name="Gonzalez J."/>
            <person name="Henrissat B."/>
            <person name="Kuo A."/>
            <person name="Liang C."/>
            <person name="Lipzen A."/>
            <person name="Lutzoni F."/>
            <person name="Magnuson J."/>
            <person name="Mondo S."/>
            <person name="Nolan M."/>
            <person name="Ohm R."/>
            <person name="Pangilinan J."/>
            <person name="Park H.-J."/>
            <person name="Ramirez L."/>
            <person name="Alfaro M."/>
            <person name="Sun H."/>
            <person name="Tritt A."/>
            <person name="Yoshinaga Y."/>
            <person name="Zwiers L.-H."/>
            <person name="Turgeon B."/>
            <person name="Goodwin S."/>
            <person name="Spatafora J."/>
            <person name="Crous P."/>
            <person name="Grigoriev I."/>
        </authorList>
    </citation>
    <scope>NUCLEOTIDE SEQUENCE [LARGE SCALE GENOMIC DNA]</scope>
    <source>
        <strain evidence="3">CBS 304.66</strain>
    </source>
</reference>
<proteinExistence type="predicted"/>
<keyword evidence="3" id="KW-1185">Reference proteome</keyword>
<dbReference type="GO" id="GO:0008081">
    <property type="term" value="F:phosphoric diester hydrolase activity"/>
    <property type="evidence" value="ECO:0007669"/>
    <property type="project" value="InterPro"/>
</dbReference>
<dbReference type="EMBL" id="ML986599">
    <property type="protein sequence ID" value="KAF2266256.1"/>
    <property type="molecule type" value="Genomic_DNA"/>
</dbReference>
<accession>A0A9P4KDN9</accession>
<feature type="chain" id="PRO_5040200187" description="PLC-like phosphodiesterase" evidence="1">
    <location>
        <begin position="23"/>
        <end position="353"/>
    </location>
</feature>
<dbReference type="InterPro" id="IPR017946">
    <property type="entry name" value="PLC-like_Pdiesterase_TIM-brl"/>
</dbReference>
<evidence type="ECO:0008006" key="4">
    <source>
        <dbReference type="Google" id="ProtNLM"/>
    </source>
</evidence>